<protein>
    <submittedName>
        <fullName evidence="2">Ecotropic viral integration site 5 ortholog-like Protein</fullName>
    </submittedName>
</protein>
<feature type="coiled-coil region" evidence="1">
    <location>
        <begin position="221"/>
        <end position="290"/>
    </location>
</feature>
<dbReference type="HOGENOM" id="CLU_710459_0_0_1"/>
<dbReference type="PhylomeDB" id="D6WFG6"/>
<evidence type="ECO:0000256" key="1">
    <source>
        <dbReference type="SAM" id="Coils"/>
    </source>
</evidence>
<dbReference type="AlphaFoldDB" id="D6WFG6"/>
<dbReference type="OMA" id="RFIWTKK"/>
<reference evidence="2 3" key="2">
    <citation type="journal article" date="2010" name="Nucleic Acids Res.">
        <title>BeetleBase in 2010: revisions to provide comprehensive genomic information for Tribolium castaneum.</title>
        <authorList>
            <person name="Kim H.S."/>
            <person name="Murphy T."/>
            <person name="Xia J."/>
            <person name="Caragea D."/>
            <person name="Park Y."/>
            <person name="Beeman R.W."/>
            <person name="Lorenzen M.D."/>
            <person name="Butcher S."/>
            <person name="Manak J.R."/>
            <person name="Brown S.J."/>
        </authorList>
    </citation>
    <scope>GENOME REANNOTATION</scope>
    <source>
        <strain evidence="2 3">Georgia GA2</strain>
    </source>
</reference>
<feature type="coiled-coil region" evidence="1">
    <location>
        <begin position="316"/>
        <end position="379"/>
    </location>
</feature>
<reference evidence="2 3" key="1">
    <citation type="journal article" date="2008" name="Nature">
        <title>The genome of the model beetle and pest Tribolium castaneum.</title>
        <authorList>
            <consortium name="Tribolium Genome Sequencing Consortium"/>
            <person name="Richards S."/>
            <person name="Gibbs R.A."/>
            <person name="Weinstock G.M."/>
            <person name="Brown S.J."/>
            <person name="Denell R."/>
            <person name="Beeman R.W."/>
            <person name="Gibbs R."/>
            <person name="Beeman R.W."/>
            <person name="Brown S.J."/>
            <person name="Bucher G."/>
            <person name="Friedrich M."/>
            <person name="Grimmelikhuijzen C.J."/>
            <person name="Klingler M."/>
            <person name="Lorenzen M."/>
            <person name="Richards S."/>
            <person name="Roth S."/>
            <person name="Schroder R."/>
            <person name="Tautz D."/>
            <person name="Zdobnov E.M."/>
            <person name="Muzny D."/>
            <person name="Gibbs R.A."/>
            <person name="Weinstock G.M."/>
            <person name="Attaway T."/>
            <person name="Bell S."/>
            <person name="Buhay C.J."/>
            <person name="Chandrabose M.N."/>
            <person name="Chavez D."/>
            <person name="Clerk-Blankenburg K.P."/>
            <person name="Cree A."/>
            <person name="Dao M."/>
            <person name="Davis C."/>
            <person name="Chacko J."/>
            <person name="Dinh H."/>
            <person name="Dugan-Rocha S."/>
            <person name="Fowler G."/>
            <person name="Garner T.T."/>
            <person name="Garnes J."/>
            <person name="Gnirke A."/>
            <person name="Hawes A."/>
            <person name="Hernandez J."/>
            <person name="Hines S."/>
            <person name="Holder M."/>
            <person name="Hume J."/>
            <person name="Jhangiani S.N."/>
            <person name="Joshi V."/>
            <person name="Khan Z.M."/>
            <person name="Jackson L."/>
            <person name="Kovar C."/>
            <person name="Kowis A."/>
            <person name="Lee S."/>
            <person name="Lewis L.R."/>
            <person name="Margolis J."/>
            <person name="Morgan M."/>
            <person name="Nazareth L.V."/>
            <person name="Nguyen N."/>
            <person name="Okwuonu G."/>
            <person name="Parker D."/>
            <person name="Richards S."/>
            <person name="Ruiz S.J."/>
            <person name="Santibanez J."/>
            <person name="Savard J."/>
            <person name="Scherer S.E."/>
            <person name="Schneider B."/>
            <person name="Sodergren E."/>
            <person name="Tautz D."/>
            <person name="Vattahil S."/>
            <person name="Villasana D."/>
            <person name="White C.S."/>
            <person name="Wright R."/>
            <person name="Park Y."/>
            <person name="Beeman R.W."/>
            <person name="Lord J."/>
            <person name="Oppert B."/>
            <person name="Lorenzen M."/>
            <person name="Brown S."/>
            <person name="Wang L."/>
            <person name="Savard J."/>
            <person name="Tautz D."/>
            <person name="Richards S."/>
            <person name="Weinstock G."/>
            <person name="Gibbs R.A."/>
            <person name="Liu Y."/>
            <person name="Worley K."/>
            <person name="Weinstock G."/>
            <person name="Elsik C.G."/>
            <person name="Reese J.T."/>
            <person name="Elhaik E."/>
            <person name="Landan G."/>
            <person name="Graur D."/>
            <person name="Arensburger P."/>
            <person name="Atkinson P."/>
            <person name="Beeman R.W."/>
            <person name="Beidler J."/>
            <person name="Brown S.J."/>
            <person name="Demuth J.P."/>
            <person name="Drury D.W."/>
            <person name="Du Y.Z."/>
            <person name="Fujiwara H."/>
            <person name="Lorenzen M."/>
            <person name="Maselli V."/>
            <person name="Osanai M."/>
            <person name="Park Y."/>
            <person name="Robertson H.M."/>
            <person name="Tu Z."/>
            <person name="Wang J.J."/>
            <person name="Wang S."/>
            <person name="Richards S."/>
            <person name="Song H."/>
            <person name="Zhang L."/>
            <person name="Sodergren E."/>
            <person name="Werner D."/>
            <person name="Stanke M."/>
            <person name="Morgenstern B."/>
            <person name="Solovyev V."/>
            <person name="Kosarev P."/>
            <person name="Brown G."/>
            <person name="Chen H.C."/>
            <person name="Ermolaeva O."/>
            <person name="Hlavina W."/>
            <person name="Kapustin Y."/>
            <person name="Kiryutin B."/>
            <person name="Kitts P."/>
            <person name="Maglott D."/>
            <person name="Pruitt K."/>
            <person name="Sapojnikov V."/>
            <person name="Souvorov A."/>
            <person name="Mackey A.J."/>
            <person name="Waterhouse R.M."/>
            <person name="Wyder S."/>
            <person name="Zdobnov E.M."/>
            <person name="Zdobnov E.M."/>
            <person name="Wyder S."/>
            <person name="Kriventseva E.V."/>
            <person name="Kadowaki T."/>
            <person name="Bork P."/>
            <person name="Aranda M."/>
            <person name="Bao R."/>
            <person name="Beermann A."/>
            <person name="Berns N."/>
            <person name="Bolognesi R."/>
            <person name="Bonneton F."/>
            <person name="Bopp D."/>
            <person name="Brown S.J."/>
            <person name="Bucher G."/>
            <person name="Butts T."/>
            <person name="Chaumot A."/>
            <person name="Denell R.E."/>
            <person name="Ferrier D.E."/>
            <person name="Friedrich M."/>
            <person name="Gordon C.M."/>
            <person name="Jindra M."/>
            <person name="Klingler M."/>
            <person name="Lan Q."/>
            <person name="Lattorff H.M."/>
            <person name="Laudet V."/>
            <person name="von Levetsow C."/>
            <person name="Liu Z."/>
            <person name="Lutz R."/>
            <person name="Lynch J.A."/>
            <person name="da Fonseca R.N."/>
            <person name="Posnien N."/>
            <person name="Reuter R."/>
            <person name="Roth S."/>
            <person name="Savard J."/>
            <person name="Schinko J.B."/>
            <person name="Schmitt C."/>
            <person name="Schoppmeier M."/>
            <person name="Schroder R."/>
            <person name="Shippy T.D."/>
            <person name="Simonnet F."/>
            <person name="Marques-Souza H."/>
            <person name="Tautz D."/>
            <person name="Tomoyasu Y."/>
            <person name="Trauner J."/>
            <person name="Van der Zee M."/>
            <person name="Vervoort M."/>
            <person name="Wittkopp N."/>
            <person name="Wimmer E.A."/>
            <person name="Yang X."/>
            <person name="Jones A.K."/>
            <person name="Sattelle D.B."/>
            <person name="Ebert P.R."/>
            <person name="Nelson D."/>
            <person name="Scott J.G."/>
            <person name="Beeman R.W."/>
            <person name="Muthukrishnan S."/>
            <person name="Kramer K.J."/>
            <person name="Arakane Y."/>
            <person name="Beeman R.W."/>
            <person name="Zhu Q."/>
            <person name="Hogenkamp D."/>
            <person name="Dixit R."/>
            <person name="Oppert B."/>
            <person name="Jiang H."/>
            <person name="Zou Z."/>
            <person name="Marshall J."/>
            <person name="Elpidina E."/>
            <person name="Vinokurov K."/>
            <person name="Oppert C."/>
            <person name="Zou Z."/>
            <person name="Evans J."/>
            <person name="Lu Z."/>
            <person name="Zhao P."/>
            <person name="Sumathipala N."/>
            <person name="Altincicek B."/>
            <person name="Vilcinskas A."/>
            <person name="Williams M."/>
            <person name="Hultmark D."/>
            <person name="Hetru C."/>
            <person name="Jiang H."/>
            <person name="Grimmelikhuijzen C.J."/>
            <person name="Hauser F."/>
            <person name="Cazzamali G."/>
            <person name="Williamson M."/>
            <person name="Park Y."/>
            <person name="Li B."/>
            <person name="Tanaka Y."/>
            <person name="Predel R."/>
            <person name="Neupert S."/>
            <person name="Schachtner J."/>
            <person name="Verleyen P."/>
            <person name="Raible F."/>
            <person name="Bork P."/>
            <person name="Friedrich M."/>
            <person name="Walden K.K."/>
            <person name="Robertson H.M."/>
            <person name="Angeli S."/>
            <person name="Foret S."/>
            <person name="Bucher G."/>
            <person name="Schuetz S."/>
            <person name="Maleszka R."/>
            <person name="Wimmer E.A."/>
            <person name="Beeman R.W."/>
            <person name="Lorenzen M."/>
            <person name="Tomoyasu Y."/>
            <person name="Miller S.C."/>
            <person name="Grossmann D."/>
            <person name="Bucher G."/>
        </authorList>
    </citation>
    <scope>NUCLEOTIDE SEQUENCE [LARGE SCALE GENOMIC DNA]</scope>
    <source>
        <strain evidence="2 3">Georgia GA2</strain>
    </source>
</reference>
<evidence type="ECO:0000313" key="3">
    <source>
        <dbReference type="Proteomes" id="UP000007266"/>
    </source>
</evidence>
<organism evidence="2 3">
    <name type="scientific">Tribolium castaneum</name>
    <name type="common">Red flour beetle</name>
    <dbReference type="NCBI Taxonomy" id="7070"/>
    <lineage>
        <taxon>Eukaryota</taxon>
        <taxon>Metazoa</taxon>
        <taxon>Ecdysozoa</taxon>
        <taxon>Arthropoda</taxon>
        <taxon>Hexapoda</taxon>
        <taxon>Insecta</taxon>
        <taxon>Pterygota</taxon>
        <taxon>Neoptera</taxon>
        <taxon>Endopterygota</taxon>
        <taxon>Coleoptera</taxon>
        <taxon>Polyphaga</taxon>
        <taxon>Cucujiformia</taxon>
        <taxon>Tenebrionidae</taxon>
        <taxon>Tenebrionidae incertae sedis</taxon>
        <taxon>Tribolium</taxon>
    </lineage>
</organism>
<proteinExistence type="predicted"/>
<dbReference type="KEGG" id="tca:100141843"/>
<dbReference type="SUPFAM" id="SSF57997">
    <property type="entry name" value="Tropomyosin"/>
    <property type="match status" value="1"/>
</dbReference>
<keyword evidence="3" id="KW-1185">Reference proteome</keyword>
<keyword evidence="1" id="KW-0175">Coiled coil</keyword>
<dbReference type="OrthoDB" id="6739967at2759"/>
<dbReference type="EMBL" id="KQ971327">
    <property type="protein sequence ID" value="EEZ99822.1"/>
    <property type="molecule type" value="Genomic_DNA"/>
</dbReference>
<accession>D6WFG6</accession>
<dbReference type="Proteomes" id="UP000007266">
    <property type="component" value="Linkage group 3"/>
</dbReference>
<sequence length="389" mass="45662">MFVNKVHDQKVELLRAVFRNLYLKEKCDYLDSECKMLAEQILSSQVTREKRNESKADLENEFNSLKLLQDEKMHELAVANEKIVALSSVLENSKLSLSESKSMSEVLDVKNEMIKCLQEELVQARLAAAEDWALIRELRQVRDELEKDKEMLTKTKPETIARLQEELMTAKILETQYSVEFAEIRKHLEKIKAEIVAHKTECHLKPEGRIKLFARGAKWVTDDEKKDTKEIEKEIKELEKEKSFLQNKIPDLQAKIDVLSKHIKFKDEERRKLQEKLDSVKTKYQSIESITLERRRQCEHLEHSASEKVHIIRNSCSEKKQNIDDLSNKLGEISDRRQSITKELKQKELTTIQGLEEKIRILEQRIKQLNAEEEEWRESAIITENDLSP</sequence>
<gene>
    <name evidence="2" type="primary">AUGUSTUS-3.0.2_02603</name>
    <name evidence="2" type="ORF">TcasGA2_TC002603</name>
</gene>
<name>D6WFG6_TRICA</name>
<dbReference type="eggNOG" id="KOG4436">
    <property type="taxonomic scope" value="Eukaryota"/>
</dbReference>
<evidence type="ECO:0000313" key="2">
    <source>
        <dbReference type="EMBL" id="EEZ99822.1"/>
    </source>
</evidence>
<feature type="coiled-coil region" evidence="1">
    <location>
        <begin position="107"/>
        <end position="155"/>
    </location>
</feature>